<dbReference type="HAMAP" id="MF_01374">
    <property type="entry name" value="Glyoxalase_2"/>
    <property type="match status" value="1"/>
</dbReference>
<keyword evidence="5 7" id="KW-0378">Hydrolase</keyword>
<dbReference type="PANTHER" id="PTHR43705">
    <property type="entry name" value="HYDROXYACYLGLUTATHIONE HYDROLASE"/>
    <property type="match status" value="1"/>
</dbReference>
<dbReference type="InterPro" id="IPR017782">
    <property type="entry name" value="Hydroxyacylglutathione_Hdrlase"/>
</dbReference>
<feature type="binding site" evidence="7">
    <location>
        <position position="56"/>
    </location>
    <ligand>
        <name>Zn(2+)</name>
        <dbReference type="ChEBI" id="CHEBI:29105"/>
        <label>1</label>
    </ligand>
</feature>
<comment type="similarity">
    <text evidence="3 7">Belongs to the metallo-beta-lactamase superfamily. Glyoxalase II family.</text>
</comment>
<dbReference type="AlphaFoldDB" id="A0A6C1FBI0"/>
<evidence type="ECO:0000256" key="6">
    <source>
        <dbReference type="ARBA" id="ARBA00022833"/>
    </source>
</evidence>
<dbReference type="NCBIfam" id="TIGR03413">
    <property type="entry name" value="GSH_gloB"/>
    <property type="match status" value="1"/>
</dbReference>
<accession>A0A6C1FBI0</accession>
<dbReference type="PANTHER" id="PTHR43705:SF1">
    <property type="entry name" value="HYDROXYACYLGLUTATHIONE HYDROLASE GLOB"/>
    <property type="match status" value="1"/>
</dbReference>
<feature type="binding site" evidence="7">
    <location>
        <position position="129"/>
    </location>
    <ligand>
        <name>Zn(2+)</name>
        <dbReference type="ChEBI" id="CHEBI:29105"/>
        <label>1</label>
    </ligand>
</feature>
<dbReference type="GO" id="GO:0046872">
    <property type="term" value="F:metal ion binding"/>
    <property type="evidence" value="ECO:0007669"/>
    <property type="project" value="UniProtKB-KW"/>
</dbReference>
<comment type="pathway">
    <text evidence="2 7">Secondary metabolite metabolism; methylglyoxal degradation; (R)-lactate from methylglyoxal: step 2/2.</text>
</comment>
<dbReference type="GO" id="GO:0004416">
    <property type="term" value="F:hydroxyacylglutathione hydrolase activity"/>
    <property type="evidence" value="ECO:0007669"/>
    <property type="project" value="UniProtKB-UniRule"/>
</dbReference>
<dbReference type="SUPFAM" id="SSF56281">
    <property type="entry name" value="Metallo-hydrolase/oxidoreductase"/>
    <property type="match status" value="1"/>
</dbReference>
<evidence type="ECO:0000256" key="1">
    <source>
        <dbReference type="ARBA" id="ARBA00001623"/>
    </source>
</evidence>
<dbReference type="SMART" id="SM00849">
    <property type="entry name" value="Lactamase_B"/>
    <property type="match status" value="1"/>
</dbReference>
<reference evidence="9 10" key="1">
    <citation type="submission" date="2020-01" db="EMBL/GenBank/DDBJ databases">
        <title>Complete genome of Buchnera aphidicola isolated from Chaitophorus populeti.</title>
        <authorList>
            <person name="Park J."/>
            <person name="Xi H."/>
        </authorList>
    </citation>
    <scope>NUCLEOTIDE SEQUENCE [LARGE SCALE GENOMIC DNA]</scope>
    <source>
        <strain evidence="9 10">UsonBac</strain>
    </source>
</reference>
<evidence type="ECO:0000313" key="10">
    <source>
        <dbReference type="Proteomes" id="UP000502958"/>
    </source>
</evidence>
<dbReference type="Pfam" id="PF16123">
    <property type="entry name" value="HAGH_C"/>
    <property type="match status" value="1"/>
</dbReference>
<evidence type="ECO:0000256" key="5">
    <source>
        <dbReference type="ARBA" id="ARBA00022801"/>
    </source>
</evidence>
<dbReference type="EMBL" id="CP047588">
    <property type="protein sequence ID" value="QIE01970.1"/>
    <property type="molecule type" value="Genomic_DNA"/>
</dbReference>
<dbReference type="RefSeq" id="WP_163119190.1">
    <property type="nucleotide sequence ID" value="NZ_CP047588.1"/>
</dbReference>
<name>A0A6C1FBI0_BUCUN</name>
<dbReference type="InterPro" id="IPR050110">
    <property type="entry name" value="Glyoxalase_II_hydrolase"/>
</dbReference>
<dbReference type="EC" id="3.1.2.6" evidence="7"/>
<comment type="cofactor">
    <cofactor evidence="7">
        <name>Zn(2+)</name>
        <dbReference type="ChEBI" id="CHEBI:29105"/>
    </cofactor>
    <text evidence="7">Binds 2 Zn(2+) ions per subunit.</text>
</comment>
<feature type="binding site" evidence="7">
    <location>
        <position position="129"/>
    </location>
    <ligand>
        <name>Zn(2+)</name>
        <dbReference type="ChEBI" id="CHEBI:29105"/>
        <label>2</label>
    </ligand>
</feature>
<comment type="catalytic activity">
    <reaction evidence="1 7">
        <text>an S-(2-hydroxyacyl)glutathione + H2O = a 2-hydroxy carboxylate + glutathione + H(+)</text>
        <dbReference type="Rhea" id="RHEA:21864"/>
        <dbReference type="ChEBI" id="CHEBI:15377"/>
        <dbReference type="ChEBI" id="CHEBI:15378"/>
        <dbReference type="ChEBI" id="CHEBI:57925"/>
        <dbReference type="ChEBI" id="CHEBI:58896"/>
        <dbReference type="ChEBI" id="CHEBI:71261"/>
        <dbReference type="EC" id="3.1.2.6"/>
    </reaction>
</comment>
<evidence type="ECO:0000256" key="4">
    <source>
        <dbReference type="ARBA" id="ARBA00022723"/>
    </source>
</evidence>
<comment type="subunit">
    <text evidence="7">Monomer.</text>
</comment>
<keyword evidence="4 7" id="KW-0479">Metal-binding</keyword>
<sequence length="257" mass="29891">MLFLKKIPILVDNYVWLLVNNDGFCIIIDPGCSETVIKIMNKKKWYPIAIFLTHCHFDHVLGVKGIIQYYSYPITVFGPDETKNYHVNKILKEGDKIIVLNRTFSIFFTPGHTAGHITYYSDPYLFCGDTIFSGGCGSIYKNQYLEMYNSIQLLSSLPDFTIICCSHEYTLLNLQFTMFFLPNDIQIQLYFKKMQHQISIGKATLPSYLIFEKKINLFFRTDECFLKKTLGMNLFSTGLEVFTELRIKKDFFGAKRD</sequence>
<protein>
    <recommendedName>
        <fullName evidence="7">Hydroxyacylglutathione hydrolase</fullName>
        <ecNumber evidence="7">3.1.2.6</ecNumber>
    </recommendedName>
    <alternativeName>
        <fullName evidence="7">Glyoxalase II</fullName>
        <shortName evidence="7">Glx II</shortName>
    </alternativeName>
</protein>
<gene>
    <name evidence="7 9" type="primary">gloB</name>
    <name evidence="9" type="ORF">GUU85_01150</name>
</gene>
<feature type="binding site" evidence="7">
    <location>
        <position position="58"/>
    </location>
    <ligand>
        <name>Zn(2+)</name>
        <dbReference type="ChEBI" id="CHEBI:29105"/>
        <label>2</label>
    </ligand>
</feature>
<feature type="binding site" evidence="7">
    <location>
        <position position="112"/>
    </location>
    <ligand>
        <name>Zn(2+)</name>
        <dbReference type="ChEBI" id="CHEBI:29105"/>
        <label>1</label>
    </ligand>
</feature>
<feature type="binding site" evidence="7">
    <location>
        <position position="167"/>
    </location>
    <ligand>
        <name>Zn(2+)</name>
        <dbReference type="ChEBI" id="CHEBI:29105"/>
        <label>2</label>
    </ligand>
</feature>
<organism evidence="9 10">
    <name type="scientific">Buchnera aphidicola subsp. Uroleucon sonchi</name>
    <dbReference type="NCBI Taxonomy" id="118118"/>
    <lineage>
        <taxon>Bacteria</taxon>
        <taxon>Pseudomonadati</taxon>
        <taxon>Pseudomonadota</taxon>
        <taxon>Gammaproteobacteria</taxon>
        <taxon>Enterobacterales</taxon>
        <taxon>Erwiniaceae</taxon>
        <taxon>Buchnera</taxon>
    </lineage>
</organism>
<dbReference type="InterPro" id="IPR035680">
    <property type="entry name" value="Clx_II_MBL"/>
</dbReference>
<proteinExistence type="inferred from homology"/>
<evidence type="ECO:0000256" key="2">
    <source>
        <dbReference type="ARBA" id="ARBA00004963"/>
    </source>
</evidence>
<feature type="domain" description="Metallo-beta-lactamase" evidence="8">
    <location>
        <begin position="12"/>
        <end position="167"/>
    </location>
</feature>
<evidence type="ECO:0000256" key="7">
    <source>
        <dbReference type="HAMAP-Rule" id="MF_01374"/>
    </source>
</evidence>
<dbReference type="UniPathway" id="UPA00619">
    <property type="reaction ID" value="UER00676"/>
</dbReference>
<comment type="function">
    <text evidence="7">Thiolesterase that catalyzes the hydrolysis of S-D-lactoyl-glutathione to form glutathione and D-lactic acid.</text>
</comment>
<feature type="binding site" evidence="7">
    <location>
        <position position="59"/>
    </location>
    <ligand>
        <name>Zn(2+)</name>
        <dbReference type="ChEBI" id="CHEBI:29105"/>
        <label>2</label>
    </ligand>
</feature>
<dbReference type="Proteomes" id="UP000502958">
    <property type="component" value="Chromosome"/>
</dbReference>
<dbReference type="CDD" id="cd07723">
    <property type="entry name" value="hydroxyacylglutathione_hydrolase_MBL-fold"/>
    <property type="match status" value="1"/>
</dbReference>
<evidence type="ECO:0000259" key="8">
    <source>
        <dbReference type="SMART" id="SM00849"/>
    </source>
</evidence>
<evidence type="ECO:0000256" key="3">
    <source>
        <dbReference type="ARBA" id="ARBA00006759"/>
    </source>
</evidence>
<dbReference type="GO" id="GO:0019243">
    <property type="term" value="P:methylglyoxal catabolic process to D-lactate via S-lactoyl-glutathione"/>
    <property type="evidence" value="ECO:0007669"/>
    <property type="project" value="UniProtKB-UniRule"/>
</dbReference>
<dbReference type="Pfam" id="PF00753">
    <property type="entry name" value="Lactamase_B"/>
    <property type="match status" value="1"/>
</dbReference>
<dbReference type="InterPro" id="IPR036866">
    <property type="entry name" value="RibonucZ/Hydroxyglut_hydro"/>
</dbReference>
<keyword evidence="6 7" id="KW-0862">Zinc</keyword>
<feature type="binding site" evidence="7">
    <location>
        <position position="54"/>
    </location>
    <ligand>
        <name>Zn(2+)</name>
        <dbReference type="ChEBI" id="CHEBI:29105"/>
        <label>1</label>
    </ligand>
</feature>
<dbReference type="Gene3D" id="3.60.15.10">
    <property type="entry name" value="Ribonuclease Z/Hydroxyacylglutathione hydrolase-like"/>
    <property type="match status" value="1"/>
</dbReference>
<evidence type="ECO:0000313" key="9">
    <source>
        <dbReference type="EMBL" id="QIE01970.1"/>
    </source>
</evidence>
<dbReference type="InterPro" id="IPR032282">
    <property type="entry name" value="HAGH_C"/>
</dbReference>
<dbReference type="InterPro" id="IPR001279">
    <property type="entry name" value="Metallo-B-lactamas"/>
</dbReference>